<evidence type="ECO:0000313" key="2">
    <source>
        <dbReference type="EMBL" id="KAG5833676.1"/>
    </source>
</evidence>
<name>A0A9D3LNN4_ANGAN</name>
<keyword evidence="3" id="KW-1185">Reference proteome</keyword>
<dbReference type="EMBL" id="JAFIRN010000016">
    <property type="protein sequence ID" value="KAG5833676.1"/>
    <property type="molecule type" value="Genomic_DNA"/>
</dbReference>
<proteinExistence type="predicted"/>
<reference evidence="2" key="1">
    <citation type="submission" date="2021-01" db="EMBL/GenBank/DDBJ databases">
        <title>A chromosome-scale assembly of European eel, Anguilla anguilla.</title>
        <authorList>
            <person name="Henkel C."/>
            <person name="Jong-Raadsen S.A."/>
            <person name="Dufour S."/>
            <person name="Weltzien F.-A."/>
            <person name="Palstra A.P."/>
            <person name="Pelster B."/>
            <person name="Spaink H.P."/>
            <person name="Van Den Thillart G.E."/>
            <person name="Jansen H."/>
            <person name="Zahm M."/>
            <person name="Klopp C."/>
            <person name="Cedric C."/>
            <person name="Louis A."/>
            <person name="Berthelot C."/>
            <person name="Parey E."/>
            <person name="Roest Crollius H."/>
            <person name="Montfort J."/>
            <person name="Robinson-Rechavi M."/>
            <person name="Bucao C."/>
            <person name="Bouchez O."/>
            <person name="Gislard M."/>
            <person name="Lluch J."/>
            <person name="Milhes M."/>
            <person name="Lampietro C."/>
            <person name="Lopez Roques C."/>
            <person name="Donnadieu C."/>
            <person name="Braasch I."/>
            <person name="Desvignes T."/>
            <person name="Postlethwait J."/>
            <person name="Bobe J."/>
            <person name="Guiguen Y."/>
            <person name="Dirks R."/>
        </authorList>
    </citation>
    <scope>NUCLEOTIDE SEQUENCE</scope>
    <source>
        <strain evidence="2">Tag_6206</strain>
        <tissue evidence="2">Liver</tissue>
    </source>
</reference>
<feature type="compositionally biased region" description="Polar residues" evidence="1">
    <location>
        <begin position="95"/>
        <end position="110"/>
    </location>
</feature>
<evidence type="ECO:0000256" key="1">
    <source>
        <dbReference type="SAM" id="MobiDB-lite"/>
    </source>
</evidence>
<dbReference type="AlphaFoldDB" id="A0A9D3LNN4"/>
<protein>
    <submittedName>
        <fullName evidence="2">Uncharacterized protein</fullName>
    </submittedName>
</protein>
<feature type="region of interest" description="Disordered" evidence="1">
    <location>
        <begin position="75"/>
        <end position="110"/>
    </location>
</feature>
<comment type="caution">
    <text evidence="2">The sequence shown here is derived from an EMBL/GenBank/DDBJ whole genome shotgun (WGS) entry which is preliminary data.</text>
</comment>
<accession>A0A9D3LNN4</accession>
<dbReference type="Proteomes" id="UP001044222">
    <property type="component" value="Chromosome 16"/>
</dbReference>
<evidence type="ECO:0000313" key="3">
    <source>
        <dbReference type="Proteomes" id="UP001044222"/>
    </source>
</evidence>
<organism evidence="2 3">
    <name type="scientific">Anguilla anguilla</name>
    <name type="common">European freshwater eel</name>
    <name type="synonym">Muraena anguilla</name>
    <dbReference type="NCBI Taxonomy" id="7936"/>
    <lineage>
        <taxon>Eukaryota</taxon>
        <taxon>Metazoa</taxon>
        <taxon>Chordata</taxon>
        <taxon>Craniata</taxon>
        <taxon>Vertebrata</taxon>
        <taxon>Euteleostomi</taxon>
        <taxon>Actinopterygii</taxon>
        <taxon>Neopterygii</taxon>
        <taxon>Teleostei</taxon>
        <taxon>Anguilliformes</taxon>
        <taxon>Anguillidae</taxon>
        <taxon>Anguilla</taxon>
    </lineage>
</organism>
<sequence length="110" mass="13180">MYGGRFGPNAFNNSFVLFWISPKHFLFTEKYRCDLTWRWEESRSGEKDHSNKSGRKLETSSWQWREDWTGIRRGVSHRRERRERPQTAAVWCVSGRSQESGRDTNLQHQS</sequence>
<gene>
    <name evidence="2" type="ORF">ANANG_G00278400</name>
</gene>